<dbReference type="Pfam" id="PF13692">
    <property type="entry name" value="Glyco_trans_1_4"/>
    <property type="match status" value="1"/>
</dbReference>
<keyword evidence="1" id="KW-0328">Glycosyltransferase</keyword>
<comment type="caution">
    <text evidence="5">The sequence shown here is derived from an EMBL/GenBank/DDBJ whole genome shotgun (WGS) entry which is preliminary data.</text>
</comment>
<gene>
    <name evidence="5" type="ORF">DMP12_05735</name>
</gene>
<evidence type="ECO:0000259" key="4">
    <source>
        <dbReference type="Pfam" id="PF13439"/>
    </source>
</evidence>
<name>A0A423ULA3_9ACTN</name>
<reference evidence="6" key="1">
    <citation type="submission" date="2018-05" db="EMBL/GenBank/DDBJ databases">
        <title>Genome Sequencing of selected type strains of the family Eggerthellaceae.</title>
        <authorList>
            <person name="Danylec N."/>
            <person name="Stoll D.A."/>
            <person name="Doetsch A."/>
            <person name="Huch M."/>
        </authorList>
    </citation>
    <scope>NUCLEOTIDE SEQUENCE [LARGE SCALE GENOMIC DNA]</scope>
    <source>
        <strain evidence="6">DSM 27213</strain>
    </source>
</reference>
<dbReference type="Pfam" id="PF13439">
    <property type="entry name" value="Glyco_transf_4"/>
    <property type="match status" value="1"/>
</dbReference>
<dbReference type="Proteomes" id="UP000285258">
    <property type="component" value="Unassembled WGS sequence"/>
</dbReference>
<evidence type="ECO:0000259" key="3">
    <source>
        <dbReference type="Pfam" id="PF00534"/>
    </source>
</evidence>
<dbReference type="InterPro" id="IPR001296">
    <property type="entry name" value="Glyco_trans_1"/>
</dbReference>
<evidence type="ECO:0000256" key="1">
    <source>
        <dbReference type="ARBA" id="ARBA00022676"/>
    </source>
</evidence>
<protein>
    <submittedName>
        <fullName evidence="5">Glycosyl transferase</fullName>
    </submittedName>
</protein>
<dbReference type="Pfam" id="PF00534">
    <property type="entry name" value="Glycos_transf_1"/>
    <property type="match status" value="1"/>
</dbReference>
<dbReference type="Gene3D" id="3.40.50.2000">
    <property type="entry name" value="Glycogen Phosphorylase B"/>
    <property type="match status" value="3"/>
</dbReference>
<dbReference type="RefSeq" id="WP_096226789.1">
    <property type="nucleotide sequence ID" value="NZ_JAJCNT010000006.1"/>
</dbReference>
<dbReference type="GO" id="GO:0009103">
    <property type="term" value="P:lipopolysaccharide biosynthetic process"/>
    <property type="evidence" value="ECO:0007669"/>
    <property type="project" value="TreeGrafter"/>
</dbReference>
<dbReference type="GO" id="GO:0016757">
    <property type="term" value="F:glycosyltransferase activity"/>
    <property type="evidence" value="ECO:0007669"/>
    <property type="project" value="UniProtKB-KW"/>
</dbReference>
<evidence type="ECO:0000313" key="6">
    <source>
        <dbReference type="Proteomes" id="UP000285258"/>
    </source>
</evidence>
<dbReference type="InterPro" id="IPR028098">
    <property type="entry name" value="Glyco_trans_4-like_N"/>
</dbReference>
<evidence type="ECO:0000313" key="5">
    <source>
        <dbReference type="EMBL" id="ROT90509.1"/>
    </source>
</evidence>
<dbReference type="AlphaFoldDB" id="A0A423ULA3"/>
<keyword evidence="2 5" id="KW-0808">Transferase</keyword>
<organism evidence="5 6">
    <name type="scientific">Gordonibacter urolithinfaciens</name>
    <dbReference type="NCBI Taxonomy" id="1335613"/>
    <lineage>
        <taxon>Bacteria</taxon>
        <taxon>Bacillati</taxon>
        <taxon>Actinomycetota</taxon>
        <taxon>Coriobacteriia</taxon>
        <taxon>Eggerthellales</taxon>
        <taxon>Eggerthellaceae</taxon>
        <taxon>Gordonibacter</taxon>
    </lineage>
</organism>
<dbReference type="PANTHER" id="PTHR46401:SF2">
    <property type="entry name" value="GLYCOSYLTRANSFERASE WBBK-RELATED"/>
    <property type="match status" value="1"/>
</dbReference>
<accession>A0A423ULA3</accession>
<feature type="domain" description="Glycosyltransferase subfamily 4-like N-terminal" evidence="4">
    <location>
        <begin position="16"/>
        <end position="135"/>
    </location>
</feature>
<dbReference type="PANTHER" id="PTHR46401">
    <property type="entry name" value="GLYCOSYLTRANSFERASE WBBK-RELATED"/>
    <property type="match status" value="1"/>
</dbReference>
<dbReference type="EMBL" id="QIBW01000005">
    <property type="protein sequence ID" value="ROT90509.1"/>
    <property type="molecule type" value="Genomic_DNA"/>
</dbReference>
<sequence>MRYVQINSFYNGSTGTIMRGLHKELLEQGHDSYVFWGRRHETVSDHERRCASKAGVCLHGALTRLTGRAGFYSRRDTARLLAELDRIDPDVVHLHNVHGYYVNVEMLFEWLAAHRCQVKWTLHDCWAFTGHCAHFTYAKCAQWKTRCAYEEPCCQLSTYPKTISKRSCTRNFDDKRRVFNLVPADRMELIAPSKWLADLVGESFLSKYPVTVKHNEVDRTVFKPTTSDFRERYGLEGKFVILGVASPWTERKGLDDFLRLANVLDDRYAIVLVGLTGRQIKKMPSRILSLERTEDPEALARVYTAADLFVHPGVEETFGLTVAEAQACGTPVLVRSGSACEEAAQDGECHTAGLGFDALKSAVITGGGCFVICLERTESKRQMAAIYSAADVFFNPTREDNFPTVNLEAQACGTPVLTYDIGGCGETINLEHSQVIGS</sequence>
<proteinExistence type="predicted"/>
<feature type="domain" description="Glycosyl transferase family 1" evidence="3">
    <location>
        <begin position="380"/>
        <end position="432"/>
    </location>
</feature>
<evidence type="ECO:0000256" key="2">
    <source>
        <dbReference type="ARBA" id="ARBA00022679"/>
    </source>
</evidence>
<dbReference type="SUPFAM" id="SSF53756">
    <property type="entry name" value="UDP-Glycosyltransferase/glycogen phosphorylase"/>
    <property type="match status" value="2"/>
</dbReference>